<keyword evidence="2" id="KW-1185">Reference proteome</keyword>
<evidence type="ECO:0000313" key="2">
    <source>
        <dbReference type="Proteomes" id="UP000654304"/>
    </source>
</evidence>
<dbReference type="EMBL" id="JACOGD010000006">
    <property type="protein sequence ID" value="MBC3932670.1"/>
    <property type="molecule type" value="Genomic_DNA"/>
</dbReference>
<proteinExistence type="predicted"/>
<protein>
    <submittedName>
        <fullName evidence="1">GTPase</fullName>
    </submittedName>
</protein>
<name>A0ABR7A709_9BURK</name>
<reference evidence="1 2" key="1">
    <citation type="submission" date="2020-08" db="EMBL/GenBank/DDBJ databases">
        <title>Novel species isolated from subtropical streams in China.</title>
        <authorList>
            <person name="Lu H."/>
        </authorList>
    </citation>
    <scope>NUCLEOTIDE SEQUENCE [LARGE SCALE GENOMIC DNA]</scope>
    <source>
        <strain evidence="1 2">CY22W</strain>
    </source>
</reference>
<sequence length="134" mass="14110">MPPAIALTLVAGGSYAQREQAIAELCETDAASVAPSAAPSSCIAVVLEGLPAGDFLLQSSGRLLVHRIAPGCFCCIGNLTMKVTLNRLLRQPLSHLYLAVASSTHLDNIQLTLTQPPYDNWFTAPRLLGLDAGP</sequence>
<organism evidence="1 2">
    <name type="scientific">Undibacterium curvum</name>
    <dbReference type="NCBI Taxonomy" id="2762294"/>
    <lineage>
        <taxon>Bacteria</taxon>
        <taxon>Pseudomonadati</taxon>
        <taxon>Pseudomonadota</taxon>
        <taxon>Betaproteobacteria</taxon>
        <taxon>Burkholderiales</taxon>
        <taxon>Oxalobacteraceae</taxon>
        <taxon>Undibacterium</taxon>
    </lineage>
</organism>
<dbReference type="RefSeq" id="WP_186904293.1">
    <property type="nucleotide sequence ID" value="NZ_JACOGD010000006.1"/>
</dbReference>
<accession>A0ABR7A709</accession>
<gene>
    <name evidence="1" type="ORF">H8K43_13355</name>
</gene>
<evidence type="ECO:0000313" key="1">
    <source>
        <dbReference type="EMBL" id="MBC3932670.1"/>
    </source>
</evidence>
<dbReference type="Proteomes" id="UP000654304">
    <property type="component" value="Unassembled WGS sequence"/>
</dbReference>
<comment type="caution">
    <text evidence="1">The sequence shown here is derived from an EMBL/GenBank/DDBJ whole genome shotgun (WGS) entry which is preliminary data.</text>
</comment>